<protein>
    <recommendedName>
        <fullName evidence="5">HIT-type domain-containing protein</fullName>
    </recommendedName>
</protein>
<dbReference type="GO" id="GO:0008270">
    <property type="term" value="F:zinc ion binding"/>
    <property type="evidence" value="ECO:0007669"/>
    <property type="project" value="UniProtKB-KW"/>
</dbReference>
<evidence type="ECO:0000313" key="6">
    <source>
        <dbReference type="EMBL" id="ANB15934.1"/>
    </source>
</evidence>
<dbReference type="Pfam" id="PF04438">
    <property type="entry name" value="zf-HIT"/>
    <property type="match status" value="1"/>
</dbReference>
<reference evidence="6 7" key="1">
    <citation type="submission" date="2016-02" db="EMBL/GenBank/DDBJ databases">
        <title>Complete genome sequence and transcriptome regulation of the pentose utilising yeast Sugiyamaella lignohabitans.</title>
        <authorList>
            <person name="Bellasio M."/>
            <person name="Peymann A."/>
            <person name="Valli M."/>
            <person name="Sipitzky M."/>
            <person name="Graf A."/>
            <person name="Sauer M."/>
            <person name="Marx H."/>
            <person name="Mattanovich D."/>
        </authorList>
    </citation>
    <scope>NUCLEOTIDE SEQUENCE [LARGE SCALE GENOMIC DNA]</scope>
    <source>
        <strain evidence="6 7">CBS 10342</strain>
    </source>
</reference>
<dbReference type="InterPro" id="IPR007529">
    <property type="entry name" value="Znf_HIT"/>
</dbReference>
<evidence type="ECO:0000256" key="3">
    <source>
        <dbReference type="ARBA" id="ARBA00022833"/>
    </source>
</evidence>
<accession>A0A167G0B2</accession>
<dbReference type="AlphaFoldDB" id="A0A167G0B2"/>
<dbReference type="GO" id="GO:0005634">
    <property type="term" value="C:nucleus"/>
    <property type="evidence" value="ECO:0007669"/>
    <property type="project" value="UniProtKB-ARBA"/>
</dbReference>
<keyword evidence="7" id="KW-1185">Reference proteome</keyword>
<name>A0A167G0B2_9ASCO</name>
<evidence type="ECO:0000256" key="4">
    <source>
        <dbReference type="SAM" id="MobiDB-lite"/>
    </source>
</evidence>
<dbReference type="OrthoDB" id="74807at2759"/>
<feature type="compositionally biased region" description="Basic and acidic residues" evidence="4">
    <location>
        <begin position="1"/>
        <end position="11"/>
    </location>
</feature>
<dbReference type="KEGG" id="slb:AWJ20_3578"/>
<sequence length="174" mass="19060">MFLVQEVEKKTKSSISRSSGPVQTNAFGRKQRAAVTAAVTAASAESTSTSSRLRAVNKRLAELERENYHENIKIDIPKRNLEMIGGGPARTGLTPASRKVLASRKTLANHFDDDPASTKLYLDVASSPSAYPSRPMCSICGYWGKLTCIRCGARYCGRACEETHLETRCLKVYA</sequence>
<dbReference type="CDD" id="cd21437">
    <property type="entry name" value="zf-HIT_ZNHIT1_like"/>
    <property type="match status" value="1"/>
</dbReference>
<feature type="region of interest" description="Disordered" evidence="4">
    <location>
        <begin position="1"/>
        <end position="23"/>
    </location>
</feature>
<dbReference type="InterPro" id="IPR039723">
    <property type="entry name" value="Vps71/ZNHIT1"/>
</dbReference>
<keyword evidence="1" id="KW-0479">Metal-binding</keyword>
<proteinExistence type="predicted"/>
<feature type="compositionally biased region" description="Polar residues" evidence="4">
    <location>
        <begin position="13"/>
        <end position="23"/>
    </location>
</feature>
<evidence type="ECO:0000256" key="2">
    <source>
        <dbReference type="ARBA" id="ARBA00022771"/>
    </source>
</evidence>
<dbReference type="Proteomes" id="UP000189580">
    <property type="component" value="Chromosome b"/>
</dbReference>
<evidence type="ECO:0000313" key="7">
    <source>
        <dbReference type="Proteomes" id="UP000189580"/>
    </source>
</evidence>
<organism evidence="6 7">
    <name type="scientific">Sugiyamaella lignohabitans</name>
    <dbReference type="NCBI Taxonomy" id="796027"/>
    <lineage>
        <taxon>Eukaryota</taxon>
        <taxon>Fungi</taxon>
        <taxon>Dikarya</taxon>
        <taxon>Ascomycota</taxon>
        <taxon>Saccharomycotina</taxon>
        <taxon>Dipodascomycetes</taxon>
        <taxon>Dipodascales</taxon>
        <taxon>Trichomonascaceae</taxon>
        <taxon>Sugiyamaella</taxon>
    </lineage>
</organism>
<dbReference type="EMBL" id="CP014503">
    <property type="protein sequence ID" value="ANB15934.1"/>
    <property type="molecule type" value="Genomic_DNA"/>
</dbReference>
<evidence type="ECO:0000259" key="5">
    <source>
        <dbReference type="Pfam" id="PF04438"/>
    </source>
</evidence>
<dbReference type="GO" id="GO:0006338">
    <property type="term" value="P:chromatin remodeling"/>
    <property type="evidence" value="ECO:0007669"/>
    <property type="project" value="InterPro"/>
</dbReference>
<gene>
    <name evidence="6" type="ORF">AWJ20_3578</name>
</gene>
<feature type="domain" description="HIT-type" evidence="5">
    <location>
        <begin position="134"/>
        <end position="160"/>
    </location>
</feature>
<evidence type="ECO:0000256" key="1">
    <source>
        <dbReference type="ARBA" id="ARBA00022723"/>
    </source>
</evidence>
<keyword evidence="3" id="KW-0862">Zinc</keyword>
<keyword evidence="2" id="KW-0863">Zinc-finger</keyword>
<dbReference type="GeneID" id="30035615"/>
<dbReference type="RefSeq" id="XP_018738411.1">
    <property type="nucleotide sequence ID" value="XM_018880607.1"/>
</dbReference>
<dbReference type="PANTHER" id="PTHR13093">
    <property type="entry name" value="ZINC FINGER HIT DOMAIN CONTAINING PROTEIN 1"/>
    <property type="match status" value="1"/>
</dbReference>